<dbReference type="AlphaFoldDB" id="A0A8J3WED0"/>
<keyword evidence="1" id="KW-0418">Kinase</keyword>
<dbReference type="CDD" id="cd16936">
    <property type="entry name" value="HATPase_RsbW-like"/>
    <property type="match status" value="1"/>
</dbReference>
<dbReference type="OrthoDB" id="3748385at2"/>
<dbReference type="InterPro" id="IPR003594">
    <property type="entry name" value="HATPase_dom"/>
</dbReference>
<dbReference type="InterPro" id="IPR036890">
    <property type="entry name" value="HATPase_C_sf"/>
</dbReference>
<dbReference type="Proteomes" id="UP000655044">
    <property type="component" value="Unassembled WGS sequence"/>
</dbReference>
<evidence type="ECO:0000313" key="4">
    <source>
        <dbReference type="Proteomes" id="UP000655044"/>
    </source>
</evidence>
<dbReference type="GO" id="GO:0004674">
    <property type="term" value="F:protein serine/threonine kinase activity"/>
    <property type="evidence" value="ECO:0007669"/>
    <property type="project" value="UniProtKB-KW"/>
</dbReference>
<dbReference type="InterPro" id="IPR050267">
    <property type="entry name" value="Anti-sigma-factor_SerPK"/>
</dbReference>
<sequence>MTATGDRRWPITSDLAGLRERIQLSATRAGLSGERLDNLLIAANEAAINVLEHGGGSGTVSIWQDDSFLTVDVTDSVGSLKPQDAVRGRPERGASRGFGLWLMSQLCDQLNIHQGPDGSRVRLRMRLHPSGS</sequence>
<keyword evidence="4" id="KW-1185">Reference proteome</keyword>
<evidence type="ECO:0000259" key="2">
    <source>
        <dbReference type="Pfam" id="PF13581"/>
    </source>
</evidence>
<feature type="domain" description="Histidine kinase/HSP90-like ATPase" evidence="2">
    <location>
        <begin position="15"/>
        <end position="124"/>
    </location>
</feature>
<comment type="caution">
    <text evidence="3">The sequence shown here is derived from an EMBL/GenBank/DDBJ whole genome shotgun (WGS) entry which is preliminary data.</text>
</comment>
<evidence type="ECO:0000313" key="3">
    <source>
        <dbReference type="EMBL" id="GIH86225.1"/>
    </source>
</evidence>
<keyword evidence="1" id="KW-0723">Serine/threonine-protein kinase</keyword>
<proteinExistence type="predicted"/>
<reference evidence="3" key="1">
    <citation type="submission" date="2021-01" db="EMBL/GenBank/DDBJ databases">
        <title>Whole genome shotgun sequence of Planobispora rosea NBRC 15558.</title>
        <authorList>
            <person name="Komaki H."/>
            <person name="Tamura T."/>
        </authorList>
    </citation>
    <scope>NUCLEOTIDE SEQUENCE</scope>
    <source>
        <strain evidence="3">NBRC 15558</strain>
    </source>
</reference>
<evidence type="ECO:0000256" key="1">
    <source>
        <dbReference type="ARBA" id="ARBA00022527"/>
    </source>
</evidence>
<protein>
    <recommendedName>
        <fullName evidence="2">Histidine kinase/HSP90-like ATPase domain-containing protein</fullName>
    </recommendedName>
</protein>
<gene>
    <name evidence="3" type="ORF">Pro02_46330</name>
</gene>
<dbReference type="Gene3D" id="3.30.565.10">
    <property type="entry name" value="Histidine kinase-like ATPase, C-terminal domain"/>
    <property type="match status" value="1"/>
</dbReference>
<organism evidence="3 4">
    <name type="scientific">Planobispora rosea</name>
    <dbReference type="NCBI Taxonomy" id="35762"/>
    <lineage>
        <taxon>Bacteria</taxon>
        <taxon>Bacillati</taxon>
        <taxon>Actinomycetota</taxon>
        <taxon>Actinomycetes</taxon>
        <taxon>Streptosporangiales</taxon>
        <taxon>Streptosporangiaceae</taxon>
        <taxon>Planobispora</taxon>
    </lineage>
</organism>
<dbReference type="EMBL" id="BOOI01000044">
    <property type="protein sequence ID" value="GIH86225.1"/>
    <property type="molecule type" value="Genomic_DNA"/>
</dbReference>
<dbReference type="PANTHER" id="PTHR35526">
    <property type="entry name" value="ANTI-SIGMA-F FACTOR RSBW-RELATED"/>
    <property type="match status" value="1"/>
</dbReference>
<dbReference type="SUPFAM" id="SSF55874">
    <property type="entry name" value="ATPase domain of HSP90 chaperone/DNA topoisomerase II/histidine kinase"/>
    <property type="match status" value="1"/>
</dbReference>
<keyword evidence="1" id="KW-0808">Transferase</keyword>
<name>A0A8J3WED0_PLARO</name>
<dbReference type="RefSeq" id="WP_068923532.1">
    <property type="nucleotide sequence ID" value="NZ_BMQP01000018.1"/>
</dbReference>
<dbReference type="Pfam" id="PF13581">
    <property type="entry name" value="HATPase_c_2"/>
    <property type="match status" value="1"/>
</dbReference>
<dbReference type="PANTHER" id="PTHR35526:SF3">
    <property type="entry name" value="ANTI-SIGMA-F FACTOR RSBW"/>
    <property type="match status" value="1"/>
</dbReference>
<accession>A0A8J3WED0</accession>